<dbReference type="AlphaFoldDB" id="A0A9P4YQL9"/>
<dbReference type="SUPFAM" id="SSF57959">
    <property type="entry name" value="Leucine zipper domain"/>
    <property type="match status" value="1"/>
</dbReference>
<dbReference type="GeneID" id="55972229"/>
<dbReference type="InterPro" id="IPR046347">
    <property type="entry name" value="bZIP_sf"/>
</dbReference>
<evidence type="ECO:0000313" key="3">
    <source>
        <dbReference type="Proteomes" id="UP000749293"/>
    </source>
</evidence>
<dbReference type="GO" id="GO:0003700">
    <property type="term" value="F:DNA-binding transcription factor activity"/>
    <property type="evidence" value="ECO:0007669"/>
    <property type="project" value="InterPro"/>
</dbReference>
<dbReference type="Proteomes" id="UP000749293">
    <property type="component" value="Unassembled WGS sequence"/>
</dbReference>
<accession>A0A9P4YQL9</accession>
<organism evidence="2 3">
    <name type="scientific">Geosmithia morbida</name>
    <dbReference type="NCBI Taxonomy" id="1094350"/>
    <lineage>
        <taxon>Eukaryota</taxon>
        <taxon>Fungi</taxon>
        <taxon>Dikarya</taxon>
        <taxon>Ascomycota</taxon>
        <taxon>Pezizomycotina</taxon>
        <taxon>Sordariomycetes</taxon>
        <taxon>Hypocreomycetidae</taxon>
        <taxon>Hypocreales</taxon>
        <taxon>Bionectriaceae</taxon>
        <taxon>Geosmithia</taxon>
    </lineage>
</organism>
<comment type="caution">
    <text evidence="2">The sequence shown here is derived from an EMBL/GenBank/DDBJ whole genome shotgun (WGS) entry which is preliminary data.</text>
</comment>
<proteinExistence type="predicted"/>
<dbReference type="Gene3D" id="1.20.5.170">
    <property type="match status" value="1"/>
</dbReference>
<evidence type="ECO:0000256" key="1">
    <source>
        <dbReference type="SAM" id="MobiDB-lite"/>
    </source>
</evidence>
<dbReference type="OrthoDB" id="295274at2759"/>
<dbReference type="CDD" id="cd14687">
    <property type="entry name" value="bZIP_ATF2"/>
    <property type="match status" value="1"/>
</dbReference>
<evidence type="ECO:0000313" key="2">
    <source>
        <dbReference type="EMBL" id="KAF4119234.1"/>
    </source>
</evidence>
<feature type="region of interest" description="Disordered" evidence="1">
    <location>
        <begin position="311"/>
        <end position="344"/>
    </location>
</feature>
<gene>
    <name evidence="2" type="ORF">GMORB2_6004</name>
</gene>
<dbReference type="RefSeq" id="XP_035317886.1">
    <property type="nucleotide sequence ID" value="XM_035467974.1"/>
</dbReference>
<protein>
    <submittedName>
        <fullName evidence="2">BZIP transcription factor</fullName>
    </submittedName>
</protein>
<keyword evidence="3" id="KW-1185">Reference proteome</keyword>
<feature type="region of interest" description="Disordered" evidence="1">
    <location>
        <begin position="33"/>
        <end position="52"/>
    </location>
</feature>
<dbReference type="EMBL" id="JAANYQ010000045">
    <property type="protein sequence ID" value="KAF4119234.1"/>
    <property type="molecule type" value="Genomic_DNA"/>
</dbReference>
<name>A0A9P4YQL9_9HYPO</name>
<sequence length="344" mass="36958">MSLHPHPSLLPAEPLSVTATAVTPPFSHMMLPAADKAGMPPSSHPFHGELPYSPEAATKCRLRKRDQAKELEEHERAAADENLVLRGFYDELSTQILNLKNMVLEHAGCDCVLIHRYIHKEAALSVERMERNSAAAAAAAAGDGATAPSSPPTYTDAAAAAAAGLPFHDNQPSPPPMGYSFDAAGPGSGSGPAPALISEGESVISPTGSAAQHHGHVSIATAATLAHAARLRAEWSRQHQPLLLHHHQHHHQQQHPLMAGFPRSYSSPDVGTEAYGHYMVSHRHPMDPTASAMPLPTAQVQVPQVGYIRHPMGGVPQEHQHQHQHQQPPPPYPGHENAAWPQWT</sequence>
<reference evidence="2" key="1">
    <citation type="submission" date="2020-03" db="EMBL/GenBank/DDBJ databases">
        <title>Site-based positive gene gene selection in Geosmithia morbida across the United States reveals a broad range of putative effectors and factors for local host and environmental adapation.</title>
        <authorList>
            <person name="Onufrak A."/>
            <person name="Murdoch R.W."/>
            <person name="Gazis R."/>
            <person name="Huff M."/>
            <person name="Staton M."/>
            <person name="Klingeman W."/>
            <person name="Hadziabdic D."/>
        </authorList>
    </citation>
    <scope>NUCLEOTIDE SEQUENCE</scope>
    <source>
        <strain evidence="2">1262</strain>
    </source>
</reference>
<feature type="region of interest" description="Disordered" evidence="1">
    <location>
        <begin position="165"/>
        <end position="195"/>
    </location>
</feature>